<dbReference type="OrthoDB" id="9799894at2"/>
<dbReference type="PIRSF" id="PIRSF032131">
    <property type="entry name" value="UCP032131"/>
    <property type="match status" value="1"/>
</dbReference>
<dbReference type="InterPro" id="IPR009562">
    <property type="entry name" value="DUF1178"/>
</dbReference>
<dbReference type="AlphaFoldDB" id="A0A4Y3TSP2"/>
<dbReference type="EMBL" id="BJMV01000001">
    <property type="protein sequence ID" value="GEB84519.1"/>
    <property type="molecule type" value="Genomic_DNA"/>
</dbReference>
<keyword evidence="3" id="KW-1185">Reference proteome</keyword>
<evidence type="ECO:0000313" key="3">
    <source>
        <dbReference type="Proteomes" id="UP000317730"/>
    </source>
</evidence>
<feature type="region of interest" description="Disordered" evidence="1">
    <location>
        <begin position="58"/>
        <end position="92"/>
    </location>
</feature>
<name>A0A4Y3TSP2_9PROT</name>
<evidence type="ECO:0000313" key="2">
    <source>
        <dbReference type="EMBL" id="GEB84519.1"/>
    </source>
</evidence>
<protein>
    <recommendedName>
        <fullName evidence="4">DUF1178 domain-containing protein</fullName>
    </recommendedName>
</protein>
<reference evidence="2 3" key="1">
    <citation type="submission" date="2019-06" db="EMBL/GenBank/DDBJ databases">
        <title>Whole genome shotgun sequence of Acetobacter peroxydans NBRC 13755.</title>
        <authorList>
            <person name="Hosoyama A."/>
            <person name="Uohara A."/>
            <person name="Ohji S."/>
            <person name="Ichikawa N."/>
        </authorList>
    </citation>
    <scope>NUCLEOTIDE SEQUENCE [LARGE SCALE GENOMIC DNA]</scope>
    <source>
        <strain evidence="2 3">NBRC 13755</strain>
    </source>
</reference>
<accession>A0A4Y3TSP2</accession>
<proteinExistence type="predicted"/>
<organism evidence="2 3">
    <name type="scientific">Acetobacter peroxydans</name>
    <dbReference type="NCBI Taxonomy" id="104098"/>
    <lineage>
        <taxon>Bacteria</taxon>
        <taxon>Pseudomonadati</taxon>
        <taxon>Pseudomonadota</taxon>
        <taxon>Alphaproteobacteria</taxon>
        <taxon>Acetobacterales</taxon>
        <taxon>Acetobacteraceae</taxon>
        <taxon>Acetobacter</taxon>
    </lineage>
</organism>
<sequence length="168" mass="18495">MICYRLRCAGGHQFEGWYKDSATYSRLREAGMLSCAECGMADVDQAPMAPAIVSAGRRRASASQEQAEPAMATAPATREGMPPRQSGHEPLNVSEADGVLGVMRHMRELVETHCENVGERFAQEALRIHHGEAPERGIYGDVSARDREMLHDEGVEFHAIPWVSKTDS</sequence>
<gene>
    <name evidence="2" type="ORF">APE01nite_03160</name>
</gene>
<dbReference type="Pfam" id="PF06676">
    <property type="entry name" value="DUF1178"/>
    <property type="match status" value="1"/>
</dbReference>
<dbReference type="RefSeq" id="WP_141374451.1">
    <property type="nucleotide sequence ID" value="NZ_BAPL01000017.1"/>
</dbReference>
<evidence type="ECO:0000256" key="1">
    <source>
        <dbReference type="SAM" id="MobiDB-lite"/>
    </source>
</evidence>
<comment type="caution">
    <text evidence="2">The sequence shown here is derived from an EMBL/GenBank/DDBJ whole genome shotgun (WGS) entry which is preliminary data.</text>
</comment>
<dbReference type="Proteomes" id="UP000317730">
    <property type="component" value="Unassembled WGS sequence"/>
</dbReference>
<evidence type="ECO:0008006" key="4">
    <source>
        <dbReference type="Google" id="ProtNLM"/>
    </source>
</evidence>